<reference evidence="5" key="1">
    <citation type="submission" date="2016-03" db="EMBL/GenBank/DDBJ databases">
        <authorList>
            <person name="Devillers Hugo."/>
        </authorList>
    </citation>
    <scope>NUCLEOTIDE SEQUENCE [LARGE SCALE GENOMIC DNA]</scope>
</reference>
<dbReference type="Proteomes" id="UP000191144">
    <property type="component" value="Chromosome H"/>
</dbReference>
<accession>A0A1G4KG36</accession>
<evidence type="ECO:0000313" key="4">
    <source>
        <dbReference type="EMBL" id="SCV03396.1"/>
    </source>
</evidence>
<dbReference type="EMBL" id="LT598480">
    <property type="protein sequence ID" value="SCV03396.1"/>
    <property type="molecule type" value="Genomic_DNA"/>
</dbReference>
<evidence type="ECO:0000313" key="5">
    <source>
        <dbReference type="Proteomes" id="UP000191144"/>
    </source>
</evidence>
<dbReference type="SMART" id="SM01042">
    <property type="entry name" value="Brr6_like_C_C"/>
    <property type="match status" value="1"/>
</dbReference>
<dbReference type="InterPro" id="IPR040202">
    <property type="entry name" value="Brl1/Brr6"/>
</dbReference>
<keyword evidence="2" id="KW-0472">Membrane</keyword>
<keyword evidence="5" id="KW-1185">Reference proteome</keyword>
<name>A0A1G4KG36_9SACH</name>
<sequence>MDEFSNLSLVDKGAVVHEKDLEAILDLKICENDFEDVDYKKRQISQKLMEKLMPHVPSSPSPLRQSTFQDDSNDEMDVDPVDVEEDDNQRLIDYRPSADNELLDELESISDESSQTGPSSKAVIKALLSPTSLGVAAATKLDQPPNVTDKIENDDQYSDYKMSQDQGHMNDLKNSTGVNFTSGELNELRQRSQQQPIQISINNNHFYYPPPDVYATDESLTYDQHDTLKLPNPWSSYSKPASRTSYLLTSYLQIFLNALTALVLFSFALIFMRSIKADLRSAWEVAKLELDHESIQCRIEYDLNHCDRSTRVEALESQCENWGKCMARNNDLFFRARTTISAKLIGDVINSFVEPLGWKTLCVVLSGLAIWCFSSNFLLGFARAKSYYGGSSPGRVAGSQKPVNKISNPSLLMSPDNELLE</sequence>
<gene>
    <name evidence="4" type="ORF">LAME_0H10088G</name>
</gene>
<feature type="region of interest" description="Disordered" evidence="1">
    <location>
        <begin position="392"/>
        <end position="421"/>
    </location>
</feature>
<feature type="compositionally biased region" description="Acidic residues" evidence="1">
    <location>
        <begin position="71"/>
        <end position="87"/>
    </location>
</feature>
<proteinExistence type="predicted"/>
<feature type="domain" description="Brl1/Brr6" evidence="3">
    <location>
        <begin position="248"/>
        <end position="383"/>
    </location>
</feature>
<feature type="region of interest" description="Disordered" evidence="1">
    <location>
        <begin position="54"/>
        <end position="88"/>
    </location>
</feature>
<dbReference type="PANTHER" id="PTHR28136:SF1">
    <property type="entry name" value="NUCLEUS EXPORT PROTEIN BRL1"/>
    <property type="match status" value="1"/>
</dbReference>
<keyword evidence="2" id="KW-0812">Transmembrane</keyword>
<dbReference type="PANTHER" id="PTHR28136">
    <property type="entry name" value="NUCLEUS EXPORT PROTEIN BRR6"/>
    <property type="match status" value="1"/>
</dbReference>
<dbReference type="AlphaFoldDB" id="A0A1G4KG36"/>
<evidence type="ECO:0000256" key="1">
    <source>
        <dbReference type="SAM" id="MobiDB-lite"/>
    </source>
</evidence>
<feature type="transmembrane region" description="Helical" evidence="2">
    <location>
        <begin position="251"/>
        <end position="271"/>
    </location>
</feature>
<organism evidence="4 5">
    <name type="scientific">Lachancea meyersii CBS 8951</name>
    <dbReference type="NCBI Taxonomy" id="1266667"/>
    <lineage>
        <taxon>Eukaryota</taxon>
        <taxon>Fungi</taxon>
        <taxon>Dikarya</taxon>
        <taxon>Ascomycota</taxon>
        <taxon>Saccharomycotina</taxon>
        <taxon>Saccharomycetes</taxon>
        <taxon>Saccharomycetales</taxon>
        <taxon>Saccharomycetaceae</taxon>
        <taxon>Lachancea</taxon>
    </lineage>
</organism>
<dbReference type="Pfam" id="PF10104">
    <property type="entry name" value="Brr6_like_C_C"/>
    <property type="match status" value="1"/>
</dbReference>
<dbReference type="OrthoDB" id="5961at2759"/>
<dbReference type="GO" id="GO:0031965">
    <property type="term" value="C:nuclear membrane"/>
    <property type="evidence" value="ECO:0007669"/>
    <property type="project" value="InterPro"/>
</dbReference>
<keyword evidence="2" id="KW-1133">Transmembrane helix</keyword>
<dbReference type="GO" id="GO:0006998">
    <property type="term" value="P:nuclear envelope organization"/>
    <property type="evidence" value="ECO:0007669"/>
    <property type="project" value="InterPro"/>
</dbReference>
<dbReference type="GO" id="GO:0055088">
    <property type="term" value="P:lipid homeostasis"/>
    <property type="evidence" value="ECO:0007669"/>
    <property type="project" value="InterPro"/>
</dbReference>
<protein>
    <submittedName>
        <fullName evidence="4">LAME_0H10088g1_1</fullName>
    </submittedName>
</protein>
<evidence type="ECO:0000256" key="2">
    <source>
        <dbReference type="SAM" id="Phobius"/>
    </source>
</evidence>
<dbReference type="InterPro" id="IPR018767">
    <property type="entry name" value="Brl1/Brr6_dom"/>
</dbReference>
<feature type="compositionally biased region" description="Polar residues" evidence="1">
    <location>
        <begin position="61"/>
        <end position="70"/>
    </location>
</feature>
<evidence type="ECO:0000259" key="3">
    <source>
        <dbReference type="SMART" id="SM01042"/>
    </source>
</evidence>
<feature type="compositionally biased region" description="Polar residues" evidence="1">
    <location>
        <begin position="401"/>
        <end position="411"/>
    </location>
</feature>